<gene>
    <name evidence="2" type="ORF">PTTG_31051</name>
</gene>
<reference evidence="2" key="1">
    <citation type="submission" date="2009-11" db="EMBL/GenBank/DDBJ databases">
        <authorList>
            <consortium name="The Broad Institute Genome Sequencing Platform"/>
            <person name="Ward D."/>
            <person name="Feldgarden M."/>
            <person name="Earl A."/>
            <person name="Young S.K."/>
            <person name="Zeng Q."/>
            <person name="Koehrsen M."/>
            <person name="Alvarado L."/>
            <person name="Berlin A."/>
            <person name="Bochicchio J."/>
            <person name="Borenstein D."/>
            <person name="Chapman S.B."/>
            <person name="Chen Z."/>
            <person name="Engels R."/>
            <person name="Freedman E."/>
            <person name="Gellesch M."/>
            <person name="Goldberg J."/>
            <person name="Griggs A."/>
            <person name="Gujja S."/>
            <person name="Heilman E."/>
            <person name="Heiman D."/>
            <person name="Hepburn T."/>
            <person name="Howarth C."/>
            <person name="Jen D."/>
            <person name="Larson L."/>
            <person name="Lewis B."/>
            <person name="Mehta T."/>
            <person name="Park D."/>
            <person name="Pearson M."/>
            <person name="Roberts A."/>
            <person name="Saif S."/>
            <person name="Shea T."/>
            <person name="Shenoy N."/>
            <person name="Sisk P."/>
            <person name="Stolte C."/>
            <person name="Sykes S."/>
            <person name="Thomson T."/>
            <person name="Walk T."/>
            <person name="White J."/>
            <person name="Yandava C."/>
            <person name="Izard J."/>
            <person name="Baranova O.V."/>
            <person name="Blanton J.M."/>
            <person name="Tanner A.C."/>
            <person name="Dewhirst F.E."/>
            <person name="Haas B."/>
            <person name="Nusbaum C."/>
            <person name="Birren B."/>
        </authorList>
    </citation>
    <scope>NUCLEOTIDE SEQUENCE [LARGE SCALE GENOMIC DNA]</scope>
    <source>
        <strain evidence="2">1-1 BBBD Race 1</strain>
    </source>
</reference>
<sequence>MPLDFVRLAQSHTGQYLADTVRAVVEKFGIQDKICGIVTDNASNNSAMVSAMKKFKWARFKGDEQWIRCYAHILNLIVQSILRPFGTANKQSVANQQEGDLDSSDSSNESDEEDAEEQIR</sequence>
<feature type="region of interest" description="Disordered" evidence="1">
    <location>
        <begin position="92"/>
        <end position="120"/>
    </location>
</feature>
<reference evidence="3 4" key="3">
    <citation type="journal article" date="2017" name="G3 (Bethesda)">
        <title>Comparative analysis highlights variable genome content of wheat rusts and divergence of the mating loci.</title>
        <authorList>
            <person name="Cuomo C.A."/>
            <person name="Bakkeren G."/>
            <person name="Khalil H.B."/>
            <person name="Panwar V."/>
            <person name="Joly D."/>
            <person name="Linning R."/>
            <person name="Sakthikumar S."/>
            <person name="Song X."/>
            <person name="Adiconis X."/>
            <person name="Fan L."/>
            <person name="Goldberg J.M."/>
            <person name="Levin J.Z."/>
            <person name="Young S."/>
            <person name="Zeng Q."/>
            <person name="Anikster Y."/>
            <person name="Bruce M."/>
            <person name="Wang M."/>
            <person name="Yin C."/>
            <person name="McCallum B."/>
            <person name="Szabo L.J."/>
            <person name="Hulbert S."/>
            <person name="Chen X."/>
            <person name="Fellers J.P."/>
        </authorList>
    </citation>
    <scope>NUCLEOTIDE SEQUENCE</scope>
    <source>
        <strain evidence="4">Isolate 1-1 / race 1 (BBBD)</strain>
        <strain evidence="3">isolate 1-1 / race 1 (BBBD)</strain>
    </source>
</reference>
<dbReference type="GO" id="GO:0006357">
    <property type="term" value="P:regulation of transcription by RNA polymerase II"/>
    <property type="evidence" value="ECO:0007669"/>
    <property type="project" value="TreeGrafter"/>
</dbReference>
<feature type="non-terminal residue" evidence="2">
    <location>
        <position position="120"/>
    </location>
</feature>
<evidence type="ECO:0000313" key="3">
    <source>
        <dbReference type="EnsemblFungi" id="PTTG_31051-t43_1-p1"/>
    </source>
</evidence>
<dbReference type="VEuPathDB" id="FungiDB:PTTG_31051"/>
<dbReference type="PANTHER" id="PTHR46169">
    <property type="entry name" value="DNA REPLICATION-RELATED ELEMENT FACTOR, ISOFORM A"/>
    <property type="match status" value="1"/>
</dbReference>
<evidence type="ECO:0008006" key="5">
    <source>
        <dbReference type="Google" id="ProtNLM"/>
    </source>
</evidence>
<dbReference type="InterPro" id="IPR052717">
    <property type="entry name" value="Vacuolar_transposase_reg"/>
</dbReference>
<name>A0A180FX78_PUCT1</name>
<protein>
    <recommendedName>
        <fullName evidence="5">DUF659 domain-containing protein</fullName>
    </recommendedName>
</protein>
<dbReference type="EMBL" id="ADAS02011816">
    <property type="protein sequence ID" value="OAV84798.1"/>
    <property type="molecule type" value="Genomic_DNA"/>
</dbReference>
<proteinExistence type="predicted"/>
<feature type="compositionally biased region" description="Acidic residues" evidence="1">
    <location>
        <begin position="99"/>
        <end position="120"/>
    </location>
</feature>
<organism evidence="2">
    <name type="scientific">Puccinia triticina (isolate 1-1 / race 1 (BBBD))</name>
    <name type="common">Brown leaf rust fungus</name>
    <dbReference type="NCBI Taxonomy" id="630390"/>
    <lineage>
        <taxon>Eukaryota</taxon>
        <taxon>Fungi</taxon>
        <taxon>Dikarya</taxon>
        <taxon>Basidiomycota</taxon>
        <taxon>Pucciniomycotina</taxon>
        <taxon>Pucciniomycetes</taxon>
        <taxon>Pucciniales</taxon>
        <taxon>Pucciniaceae</taxon>
        <taxon>Puccinia</taxon>
    </lineage>
</organism>
<dbReference type="AlphaFoldDB" id="A0A180FX78"/>
<dbReference type="Proteomes" id="UP000005240">
    <property type="component" value="Unassembled WGS sequence"/>
</dbReference>
<evidence type="ECO:0000313" key="2">
    <source>
        <dbReference type="EMBL" id="OAV84798.1"/>
    </source>
</evidence>
<reference evidence="3" key="4">
    <citation type="submission" date="2025-05" db="UniProtKB">
        <authorList>
            <consortium name="EnsemblFungi"/>
        </authorList>
    </citation>
    <scope>IDENTIFICATION</scope>
    <source>
        <strain evidence="3">isolate 1-1 / race 1 (BBBD)</strain>
    </source>
</reference>
<dbReference type="EnsemblFungi" id="PTTG_31051-t43_1">
    <property type="protein sequence ID" value="PTTG_31051-t43_1-p1"/>
    <property type="gene ID" value="PTTG_31051"/>
</dbReference>
<dbReference type="PANTHER" id="PTHR46169:SF15">
    <property type="entry name" value="INNER CENTROMERE PROTEIN A-LIKE ISOFORM X1-RELATED"/>
    <property type="match status" value="1"/>
</dbReference>
<dbReference type="OrthoDB" id="3228311at2759"/>
<dbReference type="STRING" id="630390.A0A180FX78"/>
<accession>A0A180FX78</accession>
<evidence type="ECO:0000313" key="4">
    <source>
        <dbReference type="Proteomes" id="UP000005240"/>
    </source>
</evidence>
<dbReference type="SUPFAM" id="SSF53098">
    <property type="entry name" value="Ribonuclease H-like"/>
    <property type="match status" value="1"/>
</dbReference>
<evidence type="ECO:0000256" key="1">
    <source>
        <dbReference type="SAM" id="MobiDB-lite"/>
    </source>
</evidence>
<dbReference type="GO" id="GO:0005634">
    <property type="term" value="C:nucleus"/>
    <property type="evidence" value="ECO:0007669"/>
    <property type="project" value="TreeGrafter"/>
</dbReference>
<keyword evidence="4" id="KW-1185">Reference proteome</keyword>
<dbReference type="InterPro" id="IPR012337">
    <property type="entry name" value="RNaseH-like_sf"/>
</dbReference>
<reference evidence="2" key="2">
    <citation type="submission" date="2016-05" db="EMBL/GenBank/DDBJ databases">
        <title>Comparative analysis highlights variable genome content of wheat rusts and divergence of the mating loci.</title>
        <authorList>
            <person name="Cuomo C.A."/>
            <person name="Bakkeren G."/>
            <person name="Szabo L."/>
            <person name="Khalil H."/>
            <person name="Joly D."/>
            <person name="Goldberg J."/>
            <person name="Young S."/>
            <person name="Zeng Q."/>
            <person name="Fellers J."/>
        </authorList>
    </citation>
    <scope>NUCLEOTIDE SEQUENCE [LARGE SCALE GENOMIC DNA]</scope>
    <source>
        <strain evidence="2">1-1 BBBD Race 1</strain>
    </source>
</reference>